<evidence type="ECO:0000313" key="7">
    <source>
        <dbReference type="Proteomes" id="UP000602395"/>
    </source>
</evidence>
<comment type="caution">
    <text evidence="6">The sequence shown here is derived from an EMBL/GenBank/DDBJ whole genome shotgun (WGS) entry which is preliminary data.</text>
</comment>
<dbReference type="InterPro" id="IPR036271">
    <property type="entry name" value="Tet_transcr_reg_TetR-rel_C_sf"/>
</dbReference>
<proteinExistence type="predicted"/>
<dbReference type="SUPFAM" id="SSF48498">
    <property type="entry name" value="Tetracyclin repressor-like, C-terminal domain"/>
    <property type="match status" value="1"/>
</dbReference>
<dbReference type="EMBL" id="JACWMS010000006">
    <property type="protein sequence ID" value="MBD1322542.1"/>
    <property type="molecule type" value="Genomic_DNA"/>
</dbReference>
<evidence type="ECO:0000313" key="6">
    <source>
        <dbReference type="EMBL" id="MBD1322542.1"/>
    </source>
</evidence>
<dbReference type="Pfam" id="PF16914">
    <property type="entry name" value="TetR_C_12"/>
    <property type="match status" value="1"/>
</dbReference>
<evidence type="ECO:0000256" key="2">
    <source>
        <dbReference type="ARBA" id="ARBA00023125"/>
    </source>
</evidence>
<evidence type="ECO:0000256" key="3">
    <source>
        <dbReference type="ARBA" id="ARBA00023163"/>
    </source>
</evidence>
<dbReference type="PROSITE" id="PS50977">
    <property type="entry name" value="HTH_TETR_2"/>
    <property type="match status" value="1"/>
</dbReference>
<accession>A0ABR7WLD4</accession>
<protein>
    <submittedName>
        <fullName evidence="6">TetR family transcriptional regulator</fullName>
    </submittedName>
</protein>
<reference evidence="6 7" key="1">
    <citation type="submission" date="2020-09" db="EMBL/GenBank/DDBJ databases">
        <title>Novel species in genus Gordonia.</title>
        <authorList>
            <person name="Zhang G."/>
        </authorList>
    </citation>
    <scope>NUCLEOTIDE SEQUENCE [LARGE SCALE GENOMIC DNA]</scope>
    <source>
        <strain evidence="6 7">ON-33</strain>
    </source>
</reference>
<dbReference type="PANTHER" id="PTHR30055:SF146">
    <property type="entry name" value="HTH-TYPE TRANSCRIPTIONAL DUAL REGULATOR CECR"/>
    <property type="match status" value="1"/>
</dbReference>
<keyword evidence="2 4" id="KW-0238">DNA-binding</keyword>
<organism evidence="6 7">
    <name type="scientific">Gordonia hankookensis</name>
    <dbReference type="NCBI Taxonomy" id="589403"/>
    <lineage>
        <taxon>Bacteria</taxon>
        <taxon>Bacillati</taxon>
        <taxon>Actinomycetota</taxon>
        <taxon>Actinomycetes</taxon>
        <taxon>Mycobacteriales</taxon>
        <taxon>Gordoniaceae</taxon>
        <taxon>Gordonia</taxon>
    </lineage>
</organism>
<dbReference type="Gene3D" id="1.10.357.10">
    <property type="entry name" value="Tetracycline Repressor, domain 2"/>
    <property type="match status" value="1"/>
</dbReference>
<evidence type="ECO:0000256" key="4">
    <source>
        <dbReference type="PROSITE-ProRule" id="PRU00335"/>
    </source>
</evidence>
<gene>
    <name evidence="6" type="ORF">IDF66_23430</name>
</gene>
<keyword evidence="7" id="KW-1185">Reference proteome</keyword>
<dbReference type="InterPro" id="IPR050109">
    <property type="entry name" value="HTH-type_TetR-like_transc_reg"/>
</dbReference>
<dbReference type="Proteomes" id="UP000602395">
    <property type="component" value="Unassembled WGS sequence"/>
</dbReference>
<dbReference type="InterPro" id="IPR009057">
    <property type="entry name" value="Homeodomain-like_sf"/>
</dbReference>
<name>A0ABR7WLD4_9ACTN</name>
<dbReference type="PRINTS" id="PR00455">
    <property type="entry name" value="HTHTETR"/>
</dbReference>
<keyword evidence="3" id="KW-0804">Transcription</keyword>
<feature type="domain" description="HTH tetR-type" evidence="5">
    <location>
        <begin position="14"/>
        <end position="73"/>
    </location>
</feature>
<sequence>MTSANGRGTREAGKATRRALLSAATEVFAEHGETASIAQICQRAGAYPNQVTYYFGSKEQLFVEVACAAVLRAGRHAEDAAASATTVREYTTTLVKSLLGPQARNVELFTTAMLLVSRRADLRDSISDTLRTLHERGEEALMRTLVRTGWQLRAEIGVEAKAFWSAIFGLIVQKAATGPDFDDNLEDAVAVIFTNLQIPEQVLDRTLAGGLDTPLTSFVATRPAG</sequence>
<evidence type="ECO:0000256" key="1">
    <source>
        <dbReference type="ARBA" id="ARBA00023015"/>
    </source>
</evidence>
<dbReference type="InterPro" id="IPR001647">
    <property type="entry name" value="HTH_TetR"/>
</dbReference>
<feature type="DNA-binding region" description="H-T-H motif" evidence="4">
    <location>
        <begin position="36"/>
        <end position="55"/>
    </location>
</feature>
<evidence type="ECO:0000259" key="5">
    <source>
        <dbReference type="PROSITE" id="PS50977"/>
    </source>
</evidence>
<dbReference type="SUPFAM" id="SSF46689">
    <property type="entry name" value="Homeodomain-like"/>
    <property type="match status" value="1"/>
</dbReference>
<dbReference type="RefSeq" id="WP_190268842.1">
    <property type="nucleotide sequence ID" value="NZ_BAABAD010000005.1"/>
</dbReference>
<dbReference type="Pfam" id="PF00440">
    <property type="entry name" value="TetR_N"/>
    <property type="match status" value="1"/>
</dbReference>
<dbReference type="PANTHER" id="PTHR30055">
    <property type="entry name" value="HTH-TYPE TRANSCRIPTIONAL REGULATOR RUTR"/>
    <property type="match status" value="1"/>
</dbReference>
<dbReference type="InterPro" id="IPR011075">
    <property type="entry name" value="TetR_C"/>
</dbReference>
<keyword evidence="1" id="KW-0805">Transcription regulation</keyword>